<keyword evidence="17" id="KW-1185">Reference proteome</keyword>
<dbReference type="GO" id="GO:0005524">
    <property type="term" value="F:ATP binding"/>
    <property type="evidence" value="ECO:0007669"/>
    <property type="project" value="UniProtKB-KW"/>
</dbReference>
<dbReference type="Pfam" id="PF00265">
    <property type="entry name" value="TK"/>
    <property type="match status" value="2"/>
</dbReference>
<keyword evidence="7" id="KW-0547">Nucleotide-binding</keyword>
<evidence type="ECO:0000256" key="2">
    <source>
        <dbReference type="ARBA" id="ARBA00012118"/>
    </source>
</evidence>
<proteinExistence type="inferred from homology"/>
<comment type="similarity">
    <text evidence="14">Belongs to the PPR family. PCMP-E subfamily.</text>
</comment>
<dbReference type="Gene3D" id="1.25.40.10">
    <property type="entry name" value="Tetratricopeptide repeat domain"/>
    <property type="match status" value="2"/>
</dbReference>
<dbReference type="FunCoup" id="A0A7J7C3Y1">
    <property type="interactions" value="583"/>
</dbReference>
<evidence type="ECO:0000256" key="15">
    <source>
        <dbReference type="PROSITE-ProRule" id="PRU00708"/>
    </source>
</evidence>
<dbReference type="GO" id="GO:0046872">
    <property type="term" value="F:metal ion binding"/>
    <property type="evidence" value="ECO:0007669"/>
    <property type="project" value="UniProtKB-KW"/>
</dbReference>
<evidence type="ECO:0000256" key="6">
    <source>
        <dbReference type="ARBA" id="ARBA00022737"/>
    </source>
</evidence>
<dbReference type="GO" id="GO:0006950">
    <property type="term" value="P:response to stress"/>
    <property type="evidence" value="ECO:0007669"/>
    <property type="project" value="UniProtKB-ARBA"/>
</dbReference>
<comment type="caution">
    <text evidence="16">The sequence shown here is derived from an EMBL/GenBank/DDBJ whole genome shotgun (WGS) entry which is preliminary data.</text>
</comment>
<dbReference type="GO" id="GO:0042802">
    <property type="term" value="F:identical protein binding"/>
    <property type="evidence" value="ECO:0007669"/>
    <property type="project" value="UniProtKB-ARBA"/>
</dbReference>
<sequence length="690" mass="77167">MKSLMSASPFSLHLSKATPFGVFSLASKSSSNLIPTILQSSISLHTKPRMILPKFPIFSIHNRRLQSESSGSSSDGEIHVIVGPMFAGKTTTLLRRIQCESENGRLSQAVGLLWGTGLGVDSGTYALLLQECIYRKEYKKGRRIHAQMVVVRFIPNEYLKTKLLILYAKLGDLETAKILFHILSVKSLISWNAMIAGYIQKGLDGMGLHVYYKMRENGMKPDQYTFASVFRACATLATLEHGKRVHGVMIKSHIEENVVVNSALIDMYFKCCSISDGHLVFDKSLSRNVITWTALISGYGQHGRVMEVLESFSRMKNEGLRPNDVTFLAVLCACSHGGLVDEGWDYFLSMTRDYGIRPRGQHYAAMVDLLGRAGRLQEAYDFILKSPCMDHSGIWGALLGACRIHGDIDMIKLAAKKFFELEPENSGKYVVLSNAYATHGFWNNVAEVRLMMRNTGLQKEPGYSRIWVQNNVHYFLKGDESHHQSVEIYELINEMSCVLNDVGCFLVIHHFYGLLCRSVAVIKSNKDTRYRLDSIVTHDGMKLPCSALANLSSFRQKFGPDAYDKLDVIGIDEAQFFDDLYDFCREAADHDGKIIIVAGLDGDYLRKSFGSVLHIIPLANSVTKLNARCEICGKRAFFTLRKTEEIQTELIGGADVYMPVCRQHYVGGQVALDAARILSETQKVECGAYA</sequence>
<evidence type="ECO:0000313" key="17">
    <source>
        <dbReference type="Proteomes" id="UP000593562"/>
    </source>
</evidence>
<accession>A0A7J7C3Y1</accession>
<evidence type="ECO:0000256" key="5">
    <source>
        <dbReference type="ARBA" id="ARBA00022723"/>
    </source>
</evidence>
<evidence type="ECO:0000256" key="10">
    <source>
        <dbReference type="ARBA" id="ARBA00022840"/>
    </source>
</evidence>
<comment type="catalytic activity">
    <reaction evidence="12">
        <text>thymidine + ATP = dTMP + ADP + H(+)</text>
        <dbReference type="Rhea" id="RHEA:19129"/>
        <dbReference type="ChEBI" id="CHEBI:15378"/>
        <dbReference type="ChEBI" id="CHEBI:17748"/>
        <dbReference type="ChEBI" id="CHEBI:30616"/>
        <dbReference type="ChEBI" id="CHEBI:63528"/>
        <dbReference type="ChEBI" id="CHEBI:456216"/>
        <dbReference type="EC" id="2.7.1.21"/>
    </reaction>
</comment>
<dbReference type="InterPro" id="IPR011990">
    <property type="entry name" value="TPR-like_helical_dom_sf"/>
</dbReference>
<feature type="repeat" description="PPR" evidence="15">
    <location>
        <begin position="288"/>
        <end position="322"/>
    </location>
</feature>
<dbReference type="InterPro" id="IPR020633">
    <property type="entry name" value="Thymidine_kinase_CS"/>
</dbReference>
<dbReference type="Gene3D" id="3.40.50.300">
    <property type="entry name" value="P-loop containing nucleotide triphosphate hydrolases"/>
    <property type="match status" value="2"/>
</dbReference>
<dbReference type="FunFam" id="1.25.40.10:FF:000280">
    <property type="entry name" value="Pentatricopeptide repeat-containing protein"/>
    <property type="match status" value="1"/>
</dbReference>
<reference evidence="16 17" key="1">
    <citation type="journal article" date="2020" name="Nat. Commun.">
        <title>Genome of Tripterygium wilfordii and identification of cytochrome P450 involved in triptolide biosynthesis.</title>
        <authorList>
            <person name="Tu L."/>
            <person name="Su P."/>
            <person name="Zhang Z."/>
            <person name="Gao L."/>
            <person name="Wang J."/>
            <person name="Hu T."/>
            <person name="Zhou J."/>
            <person name="Zhang Y."/>
            <person name="Zhao Y."/>
            <person name="Liu Y."/>
            <person name="Song Y."/>
            <person name="Tong Y."/>
            <person name="Lu Y."/>
            <person name="Yang J."/>
            <person name="Xu C."/>
            <person name="Jia M."/>
            <person name="Peters R.J."/>
            <person name="Huang L."/>
            <person name="Gao W."/>
        </authorList>
    </citation>
    <scope>NUCLEOTIDE SEQUENCE [LARGE SCALE GENOMIC DNA]</scope>
    <source>
        <strain evidence="17">cv. XIE 37</strain>
        <tissue evidence="16">Leaf</tissue>
    </source>
</reference>
<dbReference type="Pfam" id="PF13041">
    <property type="entry name" value="PPR_2"/>
    <property type="match status" value="2"/>
</dbReference>
<dbReference type="FunFam" id="1.25.40.10:FF:000031">
    <property type="entry name" value="Pentatricopeptide repeat-containing protein mitochondrial"/>
    <property type="match status" value="1"/>
</dbReference>
<evidence type="ECO:0000256" key="4">
    <source>
        <dbReference type="ARBA" id="ARBA00022679"/>
    </source>
</evidence>
<dbReference type="PROSITE" id="PS51375">
    <property type="entry name" value="PPR"/>
    <property type="match status" value="2"/>
</dbReference>
<dbReference type="AlphaFoldDB" id="A0A7J7C3Y1"/>
<dbReference type="FunFam" id="3.30.60.20:FF:000051">
    <property type="entry name" value="Thymidine kinase"/>
    <property type="match status" value="1"/>
</dbReference>
<dbReference type="PANTHER" id="PTHR47926">
    <property type="entry name" value="PENTATRICOPEPTIDE REPEAT-CONTAINING PROTEIN"/>
    <property type="match status" value="1"/>
</dbReference>
<comment type="pathway">
    <text evidence="11">Purine metabolism.</text>
</comment>
<keyword evidence="10" id="KW-0067">ATP-binding</keyword>
<dbReference type="PROSITE" id="PS00603">
    <property type="entry name" value="TK_CELLULAR_TYPE"/>
    <property type="match status" value="1"/>
</dbReference>
<feature type="repeat" description="PPR" evidence="15">
    <location>
        <begin position="187"/>
        <end position="221"/>
    </location>
</feature>
<dbReference type="InterPro" id="IPR046848">
    <property type="entry name" value="E_motif"/>
</dbReference>
<evidence type="ECO:0000256" key="14">
    <source>
        <dbReference type="ARBA" id="ARBA00061659"/>
    </source>
</evidence>
<dbReference type="Pfam" id="PF20431">
    <property type="entry name" value="E_motif"/>
    <property type="match status" value="1"/>
</dbReference>
<dbReference type="SUPFAM" id="SSF52540">
    <property type="entry name" value="P-loop containing nucleoside triphosphate hydrolases"/>
    <property type="match status" value="2"/>
</dbReference>
<evidence type="ECO:0000256" key="1">
    <source>
        <dbReference type="ARBA" id="ARBA00007587"/>
    </source>
</evidence>
<evidence type="ECO:0000256" key="9">
    <source>
        <dbReference type="ARBA" id="ARBA00022833"/>
    </source>
</evidence>
<dbReference type="GO" id="GO:0004797">
    <property type="term" value="F:thymidine kinase activity"/>
    <property type="evidence" value="ECO:0007669"/>
    <property type="project" value="UniProtKB-EC"/>
</dbReference>
<evidence type="ECO:0000256" key="12">
    <source>
        <dbReference type="ARBA" id="ARBA00048254"/>
    </source>
</evidence>
<name>A0A7J7C3Y1_TRIWF</name>
<evidence type="ECO:0000256" key="3">
    <source>
        <dbReference type="ARBA" id="ARBA00022634"/>
    </source>
</evidence>
<evidence type="ECO:0000256" key="7">
    <source>
        <dbReference type="ARBA" id="ARBA00022741"/>
    </source>
</evidence>
<organism evidence="16 17">
    <name type="scientific">Tripterygium wilfordii</name>
    <name type="common">Thunder God vine</name>
    <dbReference type="NCBI Taxonomy" id="458696"/>
    <lineage>
        <taxon>Eukaryota</taxon>
        <taxon>Viridiplantae</taxon>
        <taxon>Streptophyta</taxon>
        <taxon>Embryophyta</taxon>
        <taxon>Tracheophyta</taxon>
        <taxon>Spermatophyta</taxon>
        <taxon>Magnoliopsida</taxon>
        <taxon>eudicotyledons</taxon>
        <taxon>Gunneridae</taxon>
        <taxon>Pentapetalae</taxon>
        <taxon>rosids</taxon>
        <taxon>fabids</taxon>
        <taxon>Celastrales</taxon>
        <taxon>Celastraceae</taxon>
        <taxon>Tripterygium</taxon>
    </lineage>
</organism>
<dbReference type="InParanoid" id="A0A7J7C3Y1"/>
<dbReference type="GO" id="GO:0003723">
    <property type="term" value="F:RNA binding"/>
    <property type="evidence" value="ECO:0007669"/>
    <property type="project" value="InterPro"/>
</dbReference>
<evidence type="ECO:0000256" key="13">
    <source>
        <dbReference type="ARBA" id="ARBA00060693"/>
    </source>
</evidence>
<keyword evidence="8" id="KW-0418">Kinase</keyword>
<comment type="pathway">
    <text evidence="13">Pyrimidine metabolism.</text>
</comment>
<keyword evidence="3" id="KW-0237">DNA synthesis</keyword>
<dbReference type="GO" id="GO:0071897">
    <property type="term" value="P:DNA biosynthetic process"/>
    <property type="evidence" value="ECO:0007669"/>
    <property type="project" value="UniProtKB-KW"/>
</dbReference>
<evidence type="ECO:0000313" key="16">
    <source>
        <dbReference type="EMBL" id="KAF5728850.1"/>
    </source>
</evidence>
<gene>
    <name evidence="16" type="ORF">HS088_TW21G01004</name>
</gene>
<evidence type="ECO:0000256" key="8">
    <source>
        <dbReference type="ARBA" id="ARBA00022777"/>
    </source>
</evidence>
<dbReference type="InterPro" id="IPR001267">
    <property type="entry name" value="Thymidine_kinase"/>
</dbReference>
<keyword evidence="5" id="KW-0479">Metal-binding</keyword>
<dbReference type="InterPro" id="IPR027417">
    <property type="entry name" value="P-loop_NTPase"/>
</dbReference>
<keyword evidence="9" id="KW-0862">Zinc</keyword>
<dbReference type="PANTHER" id="PTHR47926:SF347">
    <property type="entry name" value="PENTATRICOPEPTIDE REPEAT-CONTAINING PROTEIN"/>
    <property type="match status" value="1"/>
</dbReference>
<dbReference type="FunFam" id="1.25.40.10:FF:000341">
    <property type="entry name" value="Pentatricopeptide repeat-containing protein chloroplastic"/>
    <property type="match status" value="1"/>
</dbReference>
<keyword evidence="4" id="KW-0808">Transferase</keyword>
<dbReference type="NCBIfam" id="TIGR00756">
    <property type="entry name" value="PPR"/>
    <property type="match status" value="3"/>
</dbReference>
<dbReference type="InterPro" id="IPR002885">
    <property type="entry name" value="PPR_rpt"/>
</dbReference>
<dbReference type="Proteomes" id="UP000593562">
    <property type="component" value="Unassembled WGS sequence"/>
</dbReference>
<dbReference type="GO" id="GO:0009451">
    <property type="term" value="P:RNA modification"/>
    <property type="evidence" value="ECO:0007669"/>
    <property type="project" value="InterPro"/>
</dbReference>
<comment type="similarity">
    <text evidence="1">Belongs to the thymidine kinase family.</text>
</comment>
<dbReference type="Gene3D" id="3.30.60.20">
    <property type="match status" value="1"/>
</dbReference>
<dbReference type="SUPFAM" id="SSF57716">
    <property type="entry name" value="Glucocorticoid receptor-like (DNA-binding domain)"/>
    <property type="match status" value="1"/>
</dbReference>
<dbReference type="FunFam" id="3.40.50.300:FF:000948">
    <property type="entry name" value="Thymidine kinase"/>
    <property type="match status" value="1"/>
</dbReference>
<dbReference type="EMBL" id="JAAARO010000021">
    <property type="protein sequence ID" value="KAF5728850.1"/>
    <property type="molecule type" value="Genomic_DNA"/>
</dbReference>
<evidence type="ECO:0000256" key="11">
    <source>
        <dbReference type="ARBA" id="ARBA00025704"/>
    </source>
</evidence>
<keyword evidence="6" id="KW-0677">Repeat</keyword>
<dbReference type="InterPro" id="IPR046960">
    <property type="entry name" value="PPR_At4g14850-like_plant"/>
</dbReference>
<protein>
    <recommendedName>
        <fullName evidence="2">thymidine kinase</fullName>
        <ecNumber evidence="2">2.7.1.21</ecNumber>
    </recommendedName>
</protein>
<dbReference type="EC" id="2.7.1.21" evidence="2"/>